<name>A0ABV0DUX9_9BURK</name>
<evidence type="ECO:0000256" key="1">
    <source>
        <dbReference type="SAM" id="MobiDB-lite"/>
    </source>
</evidence>
<comment type="caution">
    <text evidence="2">The sequence shown here is derived from an EMBL/GenBank/DDBJ whole genome shotgun (WGS) entry which is preliminary data.</text>
</comment>
<dbReference type="EMBL" id="JAYLVJ010000007">
    <property type="protein sequence ID" value="MEO1753817.1"/>
    <property type="molecule type" value="Genomic_DNA"/>
</dbReference>
<protein>
    <submittedName>
        <fullName evidence="2">Uncharacterized protein</fullName>
    </submittedName>
</protein>
<feature type="region of interest" description="Disordered" evidence="1">
    <location>
        <begin position="75"/>
        <end position="100"/>
    </location>
</feature>
<dbReference type="RefSeq" id="WP_146174378.1">
    <property type="nucleotide sequence ID" value="NZ_CP015960.1"/>
</dbReference>
<evidence type="ECO:0000313" key="2">
    <source>
        <dbReference type="EMBL" id="MEO1753817.1"/>
    </source>
</evidence>
<feature type="region of interest" description="Disordered" evidence="1">
    <location>
        <begin position="1"/>
        <end position="27"/>
    </location>
</feature>
<evidence type="ECO:0000313" key="3">
    <source>
        <dbReference type="Proteomes" id="UP001462961"/>
    </source>
</evidence>
<sequence length="125" mass="13554">MRIVGGNWHVSEPKAQQEADIHGEGSTDPAVVVNAITHHASSGRSNNCRDKAITGTPASEEIFDAGIDVPEFALPPEPARIQPDSGQRKHPHSSLIPRRYDADRSLVQSVITDPKTFLFSSDAFV</sequence>
<reference evidence="2 3" key="1">
    <citation type="submission" date="2024-01" db="EMBL/GenBank/DDBJ databases">
        <title>The diversity of rhizobia nodulating Mimosa spp. in eleven states of Brazil covering several biomes is determined by host plant, location, and edaphic factors.</title>
        <authorList>
            <person name="Rouws L."/>
            <person name="Barauna A."/>
            <person name="Beukes C."/>
            <person name="De Faria S.M."/>
            <person name="Gross E."/>
            <person name="Dos Reis Junior F.B."/>
            <person name="Simon M."/>
            <person name="Maluk M."/>
            <person name="Odee D.W."/>
            <person name="Kenicer G."/>
            <person name="Young J.P.W."/>
            <person name="Reis V.M."/>
            <person name="Zilli J."/>
            <person name="James E.K."/>
        </authorList>
    </citation>
    <scope>NUCLEOTIDE SEQUENCE [LARGE SCALE GENOMIC DNA]</scope>
    <source>
        <strain evidence="2 3">JHI1651</strain>
    </source>
</reference>
<proteinExistence type="predicted"/>
<organism evidence="2 3">
    <name type="scientific">Paraburkholderia caribensis</name>
    <dbReference type="NCBI Taxonomy" id="75105"/>
    <lineage>
        <taxon>Bacteria</taxon>
        <taxon>Pseudomonadati</taxon>
        <taxon>Pseudomonadota</taxon>
        <taxon>Betaproteobacteria</taxon>
        <taxon>Burkholderiales</taxon>
        <taxon>Burkholderiaceae</taxon>
        <taxon>Paraburkholderia</taxon>
    </lineage>
</organism>
<keyword evidence="3" id="KW-1185">Reference proteome</keyword>
<gene>
    <name evidence="2" type="ORF">VOI32_07770</name>
</gene>
<dbReference type="Proteomes" id="UP001462961">
    <property type="component" value="Unassembled WGS sequence"/>
</dbReference>
<accession>A0ABV0DUX9</accession>
<feature type="compositionally biased region" description="Basic and acidic residues" evidence="1">
    <location>
        <begin position="11"/>
        <end position="25"/>
    </location>
</feature>